<evidence type="ECO:0000256" key="6">
    <source>
        <dbReference type="SAM" id="MobiDB-lite"/>
    </source>
</evidence>
<keyword evidence="2" id="KW-0547">Nucleotide-binding</keyword>
<dbReference type="InterPro" id="IPR003959">
    <property type="entry name" value="ATPase_AAA_core"/>
</dbReference>
<dbReference type="Pfam" id="PF17862">
    <property type="entry name" value="AAA_lid_3"/>
    <property type="match status" value="1"/>
</dbReference>
<dbReference type="GO" id="GO:0005524">
    <property type="term" value="F:ATP binding"/>
    <property type="evidence" value="ECO:0007669"/>
    <property type="project" value="UniProtKB-KW"/>
</dbReference>
<dbReference type="InterPro" id="IPR041569">
    <property type="entry name" value="AAA_lid_3"/>
</dbReference>
<evidence type="ECO:0000256" key="2">
    <source>
        <dbReference type="ARBA" id="ARBA00022741"/>
    </source>
</evidence>
<dbReference type="Pfam" id="PF00004">
    <property type="entry name" value="AAA"/>
    <property type="match status" value="1"/>
</dbReference>
<keyword evidence="5" id="KW-0496">Mitochondrion</keyword>
<dbReference type="GO" id="GO:0016887">
    <property type="term" value="F:ATP hydrolysis activity"/>
    <property type="evidence" value="ECO:0007669"/>
    <property type="project" value="InterPro"/>
</dbReference>
<evidence type="ECO:0000256" key="5">
    <source>
        <dbReference type="ARBA" id="ARBA00023128"/>
    </source>
</evidence>
<dbReference type="SUPFAM" id="SSF52540">
    <property type="entry name" value="P-loop containing nucleoside triphosphate hydrolases"/>
    <property type="match status" value="1"/>
</dbReference>
<keyword evidence="4" id="KW-0067">ATP-binding</keyword>
<evidence type="ECO:0000256" key="1">
    <source>
        <dbReference type="ARBA" id="ARBA00004572"/>
    </source>
</evidence>
<feature type="region of interest" description="Disordered" evidence="6">
    <location>
        <begin position="480"/>
        <end position="503"/>
    </location>
</feature>
<dbReference type="GO" id="GO:0005741">
    <property type="term" value="C:mitochondrial outer membrane"/>
    <property type="evidence" value="ECO:0007669"/>
    <property type="project" value="UniProtKB-SubCell"/>
</dbReference>
<sequence>MLLKHMLDEVAWNDYTLQQSMRAVGDGDFSSAKIRSDITGLIAALYMASLSREDSVASLLQSLVPYTAKEFTAAYNDVRSCLKSDQPLNDFKMAWRLLMSGNAALELPLDEQVPYQELLAAVRSEFSVKPPSGKAVRDIRRPISIVSVLNYKGPRISRSLMDDLAEDIEADVIHLDAATIARVVGKYLGQTPYYARGPISMLGYSAAEMNGRLLTMGRSADMEDPDTQTLSLGKLYSAFGDDRWEEIKINRILEEITRAADSMRAAVGAASRAGGGVIIHIHDYVELVALHEGASIVNKLRAIVDRLWHKGRRIVLVGSTSTQITEASHRWREQLSEMAREDCYIIPFHTANHERKSKKDHHRWRQEDDYLRENLGNINSMLEAMASTPTDTPLDMKDNTRMRRIRNHLGKGIYNIHWVYRLVTRILILQQFHQQQGVTKDVILEALQQVSQGDRLWDQLSSSLENTRPQSPYLIAGLFGSPDGDRDMTTTKGPKSTSEDYTEHEKKLLSGLVDADEIKTTFDDVIAPPEISESLIALTSLSLRRPEAFSYGVLARERIHGCLLYGPPGTGKTLMAKAIAKNSGAKMLEVSAASINDMWVGNSEKNVRALFSLARKLSPVIIFLDEAESLLGSRSQRSLRGGYLETINQFLREWDGLTNSLNNAKTFVMVATNRPYDLDEAVLRRLPRRILVDLPIRHARLAILQSLLREETLDSSISLSKLASRTELYSGSDLKNLCVAAAMEAVKEQLRAEKEHGPSDPLKKRILTAAHFQRALNDITASISQDMESLKAIRKFDEQYGDGRRQRKQGLMGFEVVTRPPSSEEARIRKM</sequence>
<reference evidence="8" key="1">
    <citation type="submission" date="2022-07" db="EMBL/GenBank/DDBJ databases">
        <title>Fungi with potential for degradation of polypropylene.</title>
        <authorList>
            <person name="Gostincar C."/>
        </authorList>
    </citation>
    <scope>NUCLEOTIDE SEQUENCE</scope>
    <source>
        <strain evidence="8">EXF-13308</strain>
    </source>
</reference>
<dbReference type="EMBL" id="JANBVO010000009">
    <property type="protein sequence ID" value="KAJ9149988.1"/>
    <property type="molecule type" value="Genomic_DNA"/>
</dbReference>
<proteinExistence type="predicted"/>
<keyword evidence="9" id="KW-1185">Reference proteome</keyword>
<dbReference type="SMART" id="SM00382">
    <property type="entry name" value="AAA"/>
    <property type="match status" value="1"/>
</dbReference>
<evidence type="ECO:0000259" key="7">
    <source>
        <dbReference type="SMART" id="SM00382"/>
    </source>
</evidence>
<protein>
    <submittedName>
        <fullName evidence="8">Protein MSP1</fullName>
    </submittedName>
</protein>
<dbReference type="AlphaFoldDB" id="A0AA38VVZ0"/>
<keyword evidence="3" id="KW-0472">Membrane</keyword>
<dbReference type="InterPro" id="IPR003593">
    <property type="entry name" value="AAA+_ATPase"/>
</dbReference>
<comment type="subcellular location">
    <subcellularLocation>
        <location evidence="1">Mitochondrion outer membrane</location>
        <topology evidence="1">Single-pass membrane protein</topology>
    </subcellularLocation>
</comment>
<dbReference type="PANTHER" id="PTHR45644">
    <property type="entry name" value="AAA ATPASE, PUTATIVE (AFU_ORTHOLOGUE AFUA_2G12920)-RELATED-RELATED"/>
    <property type="match status" value="1"/>
</dbReference>
<accession>A0AA38VVZ0</accession>
<evidence type="ECO:0000256" key="3">
    <source>
        <dbReference type="ARBA" id="ARBA00022787"/>
    </source>
</evidence>
<dbReference type="InterPro" id="IPR051701">
    <property type="entry name" value="Mito_OM_Translocase_MSP1"/>
</dbReference>
<dbReference type="Proteomes" id="UP001174694">
    <property type="component" value="Unassembled WGS sequence"/>
</dbReference>
<dbReference type="PROSITE" id="PS00674">
    <property type="entry name" value="AAA"/>
    <property type="match status" value="1"/>
</dbReference>
<dbReference type="PANTHER" id="PTHR45644:SF56">
    <property type="entry name" value="AAA ATPASE, PUTATIVE (AFU_ORTHOLOGUE AFUA_2G12920)-RELATED"/>
    <property type="match status" value="1"/>
</dbReference>
<dbReference type="InterPro" id="IPR003960">
    <property type="entry name" value="ATPase_AAA_CS"/>
</dbReference>
<dbReference type="Gene3D" id="3.40.50.300">
    <property type="entry name" value="P-loop containing nucleotide triphosphate hydrolases"/>
    <property type="match status" value="1"/>
</dbReference>
<dbReference type="InterPro" id="IPR027417">
    <property type="entry name" value="P-loop_NTPase"/>
</dbReference>
<keyword evidence="3" id="KW-1000">Mitochondrion outer membrane</keyword>
<evidence type="ECO:0000313" key="8">
    <source>
        <dbReference type="EMBL" id="KAJ9149988.1"/>
    </source>
</evidence>
<feature type="domain" description="AAA+ ATPase" evidence="7">
    <location>
        <begin position="558"/>
        <end position="697"/>
    </location>
</feature>
<gene>
    <name evidence="8" type="ORF">NKR23_g3942</name>
</gene>
<evidence type="ECO:0000313" key="9">
    <source>
        <dbReference type="Proteomes" id="UP001174694"/>
    </source>
</evidence>
<evidence type="ECO:0000256" key="4">
    <source>
        <dbReference type="ARBA" id="ARBA00022840"/>
    </source>
</evidence>
<name>A0AA38VVZ0_9PEZI</name>
<comment type="caution">
    <text evidence="8">The sequence shown here is derived from an EMBL/GenBank/DDBJ whole genome shotgun (WGS) entry which is preliminary data.</text>
</comment>
<dbReference type="Gene3D" id="1.10.8.60">
    <property type="match status" value="1"/>
</dbReference>
<organism evidence="8 9">
    <name type="scientific">Pleurostoma richardsiae</name>
    <dbReference type="NCBI Taxonomy" id="41990"/>
    <lineage>
        <taxon>Eukaryota</taxon>
        <taxon>Fungi</taxon>
        <taxon>Dikarya</taxon>
        <taxon>Ascomycota</taxon>
        <taxon>Pezizomycotina</taxon>
        <taxon>Sordariomycetes</taxon>
        <taxon>Sordariomycetidae</taxon>
        <taxon>Calosphaeriales</taxon>
        <taxon>Pleurostomataceae</taxon>
        <taxon>Pleurostoma</taxon>
    </lineage>
</organism>